<name>A0ABU2QXJ1_9ACTN</name>
<feature type="domain" description="Transposase IS116/IS110/IS902 C-terminal" evidence="2">
    <location>
        <begin position="271"/>
        <end position="355"/>
    </location>
</feature>
<dbReference type="InterPro" id="IPR047650">
    <property type="entry name" value="Transpos_IS110"/>
</dbReference>
<comment type="caution">
    <text evidence="3">The sequence shown here is derived from an EMBL/GenBank/DDBJ whole genome shotgun (WGS) entry which is preliminary data.</text>
</comment>
<evidence type="ECO:0000259" key="2">
    <source>
        <dbReference type="Pfam" id="PF02371"/>
    </source>
</evidence>
<evidence type="ECO:0000313" key="4">
    <source>
        <dbReference type="Proteomes" id="UP001183610"/>
    </source>
</evidence>
<dbReference type="PANTHER" id="PTHR33055:SF3">
    <property type="entry name" value="PUTATIVE TRANSPOSASE FOR IS117-RELATED"/>
    <property type="match status" value="1"/>
</dbReference>
<dbReference type="InterPro" id="IPR002525">
    <property type="entry name" value="Transp_IS110-like_N"/>
</dbReference>
<evidence type="ECO:0000313" key="3">
    <source>
        <dbReference type="EMBL" id="MDT0407745.1"/>
    </source>
</evidence>
<organism evidence="3 4">
    <name type="scientific">Streptomyces evansiae</name>
    <dbReference type="NCBI Taxonomy" id="3075535"/>
    <lineage>
        <taxon>Bacteria</taxon>
        <taxon>Bacillati</taxon>
        <taxon>Actinomycetota</taxon>
        <taxon>Actinomycetes</taxon>
        <taxon>Kitasatosporales</taxon>
        <taxon>Streptomycetaceae</taxon>
        <taxon>Streptomyces</taxon>
    </lineage>
</organism>
<gene>
    <name evidence="3" type="ORF">RM698_01595</name>
</gene>
<dbReference type="Pfam" id="PF01548">
    <property type="entry name" value="DEDD_Tnp_IS110"/>
    <property type="match status" value="1"/>
</dbReference>
<protein>
    <submittedName>
        <fullName evidence="3">IS110 family transposase</fullName>
    </submittedName>
</protein>
<accession>A0ABU2QXJ1</accession>
<keyword evidence="4" id="KW-1185">Reference proteome</keyword>
<dbReference type="EMBL" id="JAVRET010000002">
    <property type="protein sequence ID" value="MDT0407745.1"/>
    <property type="molecule type" value="Genomic_DNA"/>
</dbReference>
<dbReference type="InterPro" id="IPR003346">
    <property type="entry name" value="Transposase_20"/>
</dbReference>
<reference evidence="4" key="1">
    <citation type="submission" date="2023-07" db="EMBL/GenBank/DDBJ databases">
        <title>30 novel species of actinomycetes from the DSMZ collection.</title>
        <authorList>
            <person name="Nouioui I."/>
        </authorList>
    </citation>
    <scope>NUCLEOTIDE SEQUENCE [LARGE SCALE GENOMIC DNA]</scope>
    <source>
        <strain evidence="4">DSM 41979</strain>
    </source>
</reference>
<dbReference type="PANTHER" id="PTHR33055">
    <property type="entry name" value="TRANSPOSASE FOR INSERTION SEQUENCE ELEMENT IS1111A"/>
    <property type="match status" value="1"/>
</dbReference>
<feature type="domain" description="Transposase IS110-like N-terminal" evidence="1">
    <location>
        <begin position="10"/>
        <end position="164"/>
    </location>
</feature>
<dbReference type="Pfam" id="PF02371">
    <property type="entry name" value="Transposase_20"/>
    <property type="match status" value="1"/>
</dbReference>
<dbReference type="RefSeq" id="WP_010262996.1">
    <property type="nucleotide sequence ID" value="NZ_JAVRET010000002.1"/>
</dbReference>
<dbReference type="NCBIfam" id="NF033542">
    <property type="entry name" value="transpos_IS110"/>
    <property type="match status" value="1"/>
</dbReference>
<evidence type="ECO:0000259" key="1">
    <source>
        <dbReference type="Pfam" id="PF01548"/>
    </source>
</evidence>
<sequence length="400" mass="43929">MTDRSARIWVGIDAGKAHHWAVAINGDGQMTLSLKVANDETEILELIATVCEAADEVSWAVDISGRASTLLLTMLIGHGQSVVYIPGRTVNRMSAAYRGEGKTDAKDALVIADTARLRRDFATLSLPDEQVATLQLLTAHRADLVADRVRLINRMRDTLVGISPALERAFDYSASKGAVTMLTEYQTPAALRRLGANRLAAWLRRRAVRKAGDVADRAVEAARSQATVLPGEDRAARQVGVIARQLLDVDEQIKETEREICEVFRTDERAAVIESMPGMGPILGAEFVAIVGDLSGYADAGRLASHAGLAPVPRDSGRRTGNFQRPKRYHRRLRHIFYLSAQTAMMRPGQSREYYLRKRAEGQTHVQAVLALARRRVGVLWAMLRDGRLYDSGPSVAQVA</sequence>
<dbReference type="Proteomes" id="UP001183610">
    <property type="component" value="Unassembled WGS sequence"/>
</dbReference>
<proteinExistence type="predicted"/>